<dbReference type="Proteomes" id="UP000325081">
    <property type="component" value="Unassembled WGS sequence"/>
</dbReference>
<accession>A0A5A7RJP6</accession>
<name>A0A5A7RJP6_STRAF</name>
<reference evidence="2" key="1">
    <citation type="journal article" date="2019" name="Curr. Biol.">
        <title>Genome Sequence of Striga asiatica Provides Insight into the Evolution of Plant Parasitism.</title>
        <authorList>
            <person name="Yoshida S."/>
            <person name="Kim S."/>
            <person name="Wafula E.K."/>
            <person name="Tanskanen J."/>
            <person name="Kim Y.M."/>
            <person name="Honaas L."/>
            <person name="Yang Z."/>
            <person name="Spallek T."/>
            <person name="Conn C.E."/>
            <person name="Ichihashi Y."/>
            <person name="Cheong K."/>
            <person name="Cui S."/>
            <person name="Der J.P."/>
            <person name="Gundlach H."/>
            <person name="Jiao Y."/>
            <person name="Hori C."/>
            <person name="Ishida J.K."/>
            <person name="Kasahara H."/>
            <person name="Kiba T."/>
            <person name="Kim M.S."/>
            <person name="Koo N."/>
            <person name="Laohavisit A."/>
            <person name="Lee Y.H."/>
            <person name="Lumba S."/>
            <person name="McCourt P."/>
            <person name="Mortimer J.C."/>
            <person name="Mutuku J.M."/>
            <person name="Nomura T."/>
            <person name="Sasaki-Sekimoto Y."/>
            <person name="Seto Y."/>
            <person name="Wang Y."/>
            <person name="Wakatake T."/>
            <person name="Sakakibara H."/>
            <person name="Demura T."/>
            <person name="Yamaguchi S."/>
            <person name="Yoneyama K."/>
            <person name="Manabe R.I."/>
            <person name="Nelson D.C."/>
            <person name="Schulman A.H."/>
            <person name="Timko M.P."/>
            <person name="dePamphilis C.W."/>
            <person name="Choi D."/>
            <person name="Shirasu K."/>
        </authorList>
    </citation>
    <scope>NUCLEOTIDE SEQUENCE [LARGE SCALE GENOMIC DNA]</scope>
    <source>
        <strain evidence="2">cv. UVA1</strain>
    </source>
</reference>
<organism evidence="1 2">
    <name type="scientific">Striga asiatica</name>
    <name type="common">Asiatic witchweed</name>
    <name type="synonym">Buchnera asiatica</name>
    <dbReference type="NCBI Taxonomy" id="4170"/>
    <lineage>
        <taxon>Eukaryota</taxon>
        <taxon>Viridiplantae</taxon>
        <taxon>Streptophyta</taxon>
        <taxon>Embryophyta</taxon>
        <taxon>Tracheophyta</taxon>
        <taxon>Spermatophyta</taxon>
        <taxon>Magnoliopsida</taxon>
        <taxon>eudicotyledons</taxon>
        <taxon>Gunneridae</taxon>
        <taxon>Pentapetalae</taxon>
        <taxon>asterids</taxon>
        <taxon>lamiids</taxon>
        <taxon>Lamiales</taxon>
        <taxon>Orobanchaceae</taxon>
        <taxon>Buchnereae</taxon>
        <taxon>Striga</taxon>
    </lineage>
</organism>
<gene>
    <name evidence="1" type="ORF">STAS_35184</name>
</gene>
<proteinExistence type="predicted"/>
<keyword evidence="2" id="KW-1185">Reference proteome</keyword>
<dbReference type="AlphaFoldDB" id="A0A5A7RJP6"/>
<evidence type="ECO:0000313" key="1">
    <source>
        <dbReference type="EMBL" id="GER57379.1"/>
    </source>
</evidence>
<dbReference type="EMBL" id="BKCP01013292">
    <property type="protein sequence ID" value="GER57379.1"/>
    <property type="molecule type" value="Genomic_DNA"/>
</dbReference>
<evidence type="ECO:0000313" key="2">
    <source>
        <dbReference type="Proteomes" id="UP000325081"/>
    </source>
</evidence>
<protein>
    <submittedName>
        <fullName evidence="1">Vacuolar protein-sorting-associated protein</fullName>
    </submittedName>
</protein>
<sequence>MSPPGTAGVSELIKQQLAIAASDKIKQLAFSKQHYLMFGQFMISSFSPLCNSGSMKYNNSEIRIQEKYSISSNGNHIKKSRFWCGMERVGNQRRLNHNDRVRNIFSVQYHSKGQIQPEEYYKDESIRTKNYATVLKSSNPSSRKSSGTKSHLSTAMLITGDAYH</sequence>
<comment type="caution">
    <text evidence="1">The sequence shown here is derived from an EMBL/GenBank/DDBJ whole genome shotgun (WGS) entry which is preliminary data.</text>
</comment>